<dbReference type="EMBL" id="JAVFWO010000002">
    <property type="protein sequence ID" value="MDQ7877379.1"/>
    <property type="molecule type" value="Genomic_DNA"/>
</dbReference>
<dbReference type="InterPro" id="IPR017853">
    <property type="entry name" value="GH"/>
</dbReference>
<dbReference type="RefSeq" id="WP_308866817.1">
    <property type="nucleotide sequence ID" value="NZ_JAVFWO010000002.1"/>
</dbReference>
<accession>A0ABU0Z0M7</accession>
<dbReference type="PANTHER" id="PTHR21666:SF270">
    <property type="entry name" value="MUREIN HYDROLASE ACTIVATOR ENVC"/>
    <property type="match status" value="1"/>
</dbReference>
<evidence type="ECO:0000259" key="2">
    <source>
        <dbReference type="Pfam" id="PF01471"/>
    </source>
</evidence>
<feature type="region of interest" description="Disordered" evidence="1">
    <location>
        <begin position="1"/>
        <end position="33"/>
    </location>
</feature>
<evidence type="ECO:0000256" key="1">
    <source>
        <dbReference type="SAM" id="MobiDB-lite"/>
    </source>
</evidence>
<name>A0ABU0Z0M7_9MICO</name>
<dbReference type="Gene3D" id="1.10.101.10">
    <property type="entry name" value="PGBD-like superfamily/PGBD"/>
    <property type="match status" value="3"/>
</dbReference>
<feature type="domain" description="Peptidoglycan binding-like" evidence="2">
    <location>
        <begin position="239"/>
        <end position="268"/>
    </location>
</feature>
<proteinExistence type="predicted"/>
<dbReference type="Gene3D" id="3.20.20.80">
    <property type="entry name" value="Glycosidases"/>
    <property type="match status" value="1"/>
</dbReference>
<feature type="domain" description="Peptidoglycan binding-like" evidence="2">
    <location>
        <begin position="160"/>
        <end position="210"/>
    </location>
</feature>
<dbReference type="InterPro" id="IPR016047">
    <property type="entry name" value="M23ase_b-sheet_dom"/>
</dbReference>
<feature type="domain" description="Peptidoglycan binding-like" evidence="2">
    <location>
        <begin position="393"/>
        <end position="437"/>
    </location>
</feature>
<sequence>MRYANGSQTRPRVSSPFGPRKASGGASSFHRGADQTGIGAVRASAAGRVVVTGTPSGWSAGGRQVWIQHDGCFSKSLHLASWAVSSGQWVNEGDIIGAEDTTGTASGKHLHQEITPGALHYRNEGQVDPMAYIAARLTTGSTAGGANGWYASNGGAAYITRIQELLKAVGYSITVDGKDGPQTQGAVRDFQSKNALTVDGIAGPFTKAVLEQKAAHDVGRNAIPEKRSAADIQRLVGANPDGIYGPDTTAKVKAWQSANGLTADGIWGDLSDAKGFPPPAAKLEVDGNLGELTIKELQRSLGFTGEDVDGQIGPKTTAAMNAALGVTGNWDATIRAMQQFLGVHIDGDWGQETTRALQTLLNNGKKLGAVVDPGPPAPPAGTGRNATSRPNSAIQELLKREGLYAGDIDGQYGPATTAAVVAYQSKHFLEPDGIWGTASDGIGFPPAGSIFGIDYSFARPDPVMLAQRGVKLAGRYLWPARHASKGITRGEYDALAAAGIATFFIYEEDGKELLGGREAGVRVAGLAEVELAALGLAGHPIYFNVDYDAPATDMPKILDALDGIASVIGKDRVGLYAGYGPLKAAFDAGKIAWGFQTYAWSGGKWDPRAQLQQWANGQWGGSVDFTRAMVAEFGQNPVTPDPEPEPDMTSIPTPLAKQLWEWLKGVFGGGS</sequence>
<dbReference type="Gene3D" id="2.70.70.10">
    <property type="entry name" value="Glucose Permease (Domain IIA)"/>
    <property type="match status" value="1"/>
</dbReference>
<dbReference type="InterPro" id="IPR002477">
    <property type="entry name" value="Peptidoglycan-bd-like"/>
</dbReference>
<evidence type="ECO:0000313" key="5">
    <source>
        <dbReference type="EMBL" id="MDQ7877379.1"/>
    </source>
</evidence>
<evidence type="ECO:0000313" key="6">
    <source>
        <dbReference type="Proteomes" id="UP001235133"/>
    </source>
</evidence>
<dbReference type="Pfam" id="PF01471">
    <property type="entry name" value="PG_binding_1"/>
    <property type="match status" value="3"/>
</dbReference>
<dbReference type="InterPro" id="IPR015020">
    <property type="entry name" value="Rv2525c-like_Glyco_Hydro-like"/>
</dbReference>
<dbReference type="InterPro" id="IPR050570">
    <property type="entry name" value="Cell_wall_metabolism_enzyme"/>
</dbReference>
<dbReference type="SUPFAM" id="SSF51445">
    <property type="entry name" value="(Trans)glycosidases"/>
    <property type="match status" value="1"/>
</dbReference>
<evidence type="ECO:0000259" key="3">
    <source>
        <dbReference type="Pfam" id="PF01551"/>
    </source>
</evidence>
<feature type="domain" description="Rv2525c-like glycoside hydrolase-like" evidence="4">
    <location>
        <begin position="466"/>
        <end position="621"/>
    </location>
</feature>
<comment type="caution">
    <text evidence="5">The sequence shown here is derived from an EMBL/GenBank/DDBJ whole genome shotgun (WGS) entry which is preliminary data.</text>
</comment>
<dbReference type="PANTHER" id="PTHR21666">
    <property type="entry name" value="PEPTIDASE-RELATED"/>
    <property type="match status" value="1"/>
</dbReference>
<dbReference type="InterPro" id="IPR011055">
    <property type="entry name" value="Dup_hybrid_motif"/>
</dbReference>
<reference evidence="5 6" key="1">
    <citation type="submission" date="2023-08" db="EMBL/GenBank/DDBJ databases">
        <title>Microbacterium psychrotolerans sp. nov., a psychrotolerant bacterium isolated from soil in Heilongjiang Province, China.</title>
        <authorList>
            <person name="An P."/>
            <person name="Zhao D."/>
            <person name="Xiang H."/>
        </authorList>
    </citation>
    <scope>NUCLEOTIDE SEQUENCE [LARGE SCALE GENOMIC DNA]</scope>
    <source>
        <strain evidence="5 6">QXD-8</strain>
    </source>
</reference>
<protein>
    <submittedName>
        <fullName evidence="5">Peptidoglycan-binding protein</fullName>
    </submittedName>
</protein>
<gene>
    <name evidence="5" type="ORF">Q9R08_05245</name>
</gene>
<dbReference type="SUPFAM" id="SSF51261">
    <property type="entry name" value="Duplicated hybrid motif"/>
    <property type="match status" value="1"/>
</dbReference>
<dbReference type="CDD" id="cd12797">
    <property type="entry name" value="M23_peptidase"/>
    <property type="match status" value="1"/>
</dbReference>
<feature type="compositionally biased region" description="Polar residues" evidence="1">
    <location>
        <begin position="1"/>
        <end position="12"/>
    </location>
</feature>
<dbReference type="Pfam" id="PF01551">
    <property type="entry name" value="Peptidase_M23"/>
    <property type="match status" value="1"/>
</dbReference>
<dbReference type="SUPFAM" id="SSF47090">
    <property type="entry name" value="PGBD-like"/>
    <property type="match status" value="3"/>
</dbReference>
<organism evidence="5 6">
    <name type="scientific">Microbacterium psychrotolerans</name>
    <dbReference type="NCBI Taxonomy" id="3068321"/>
    <lineage>
        <taxon>Bacteria</taxon>
        <taxon>Bacillati</taxon>
        <taxon>Actinomycetota</taxon>
        <taxon>Actinomycetes</taxon>
        <taxon>Micrococcales</taxon>
        <taxon>Microbacteriaceae</taxon>
        <taxon>Microbacterium</taxon>
    </lineage>
</organism>
<dbReference type="InterPro" id="IPR036365">
    <property type="entry name" value="PGBD-like_sf"/>
</dbReference>
<feature type="region of interest" description="Disordered" evidence="1">
    <location>
        <begin position="367"/>
        <end position="390"/>
    </location>
</feature>
<evidence type="ECO:0000259" key="4">
    <source>
        <dbReference type="Pfam" id="PF08924"/>
    </source>
</evidence>
<dbReference type="Proteomes" id="UP001235133">
    <property type="component" value="Unassembled WGS sequence"/>
</dbReference>
<feature type="domain" description="M23ase beta-sheet core" evidence="3">
    <location>
        <begin position="30"/>
        <end position="116"/>
    </location>
</feature>
<dbReference type="Pfam" id="PF08924">
    <property type="entry name" value="Rv2525c_GlyHyd-like"/>
    <property type="match status" value="1"/>
</dbReference>
<dbReference type="InterPro" id="IPR036366">
    <property type="entry name" value="PGBDSf"/>
</dbReference>
<keyword evidence="6" id="KW-1185">Reference proteome</keyword>